<dbReference type="PANTHER" id="PTHR12929:SF10">
    <property type="entry name" value="RIBOFLAVIN TRANSPORTER"/>
    <property type="match status" value="1"/>
</dbReference>
<feature type="transmembrane region" description="Helical" evidence="9">
    <location>
        <begin position="12"/>
        <end position="30"/>
    </location>
</feature>
<gene>
    <name evidence="11" type="ORF">BaRGS_00038061</name>
</gene>
<feature type="transmembrane region" description="Helical" evidence="9">
    <location>
        <begin position="88"/>
        <end position="108"/>
    </location>
</feature>
<feature type="compositionally biased region" description="Basic and acidic residues" evidence="10">
    <location>
        <begin position="272"/>
        <end position="283"/>
    </location>
</feature>
<feature type="transmembrane region" description="Helical" evidence="9">
    <location>
        <begin position="422"/>
        <end position="444"/>
    </location>
</feature>
<dbReference type="PANTHER" id="PTHR12929">
    <property type="entry name" value="SOLUTE CARRIER FAMILY 52"/>
    <property type="match status" value="1"/>
</dbReference>
<keyword evidence="8 9" id="KW-0472">Membrane</keyword>
<feature type="transmembrane region" description="Helical" evidence="9">
    <location>
        <begin position="332"/>
        <end position="352"/>
    </location>
</feature>
<evidence type="ECO:0000256" key="6">
    <source>
        <dbReference type="ARBA" id="ARBA00022692"/>
    </source>
</evidence>
<keyword evidence="12" id="KW-1185">Reference proteome</keyword>
<evidence type="ECO:0000256" key="10">
    <source>
        <dbReference type="SAM" id="MobiDB-lite"/>
    </source>
</evidence>
<feature type="transmembrane region" description="Helical" evidence="9">
    <location>
        <begin position="156"/>
        <end position="176"/>
    </location>
</feature>
<feature type="transmembrane region" description="Helical" evidence="9">
    <location>
        <begin position="227"/>
        <end position="249"/>
    </location>
</feature>
<keyword evidence="7 9" id="KW-1133">Transmembrane helix</keyword>
<dbReference type="GO" id="GO:0032217">
    <property type="term" value="F:riboflavin transmembrane transporter activity"/>
    <property type="evidence" value="ECO:0007669"/>
    <property type="project" value="UniProtKB-UniRule"/>
</dbReference>
<feature type="transmembrane region" description="Helical" evidence="9">
    <location>
        <begin position="456"/>
        <end position="478"/>
    </location>
</feature>
<dbReference type="AlphaFoldDB" id="A0ABD0J759"/>
<feature type="transmembrane region" description="Helical" evidence="9">
    <location>
        <begin position="358"/>
        <end position="382"/>
    </location>
</feature>
<comment type="similarity">
    <text evidence="3 9">Belongs to the riboflavin transporter family.</text>
</comment>
<comment type="caution">
    <text evidence="11">The sequence shown here is derived from an EMBL/GenBank/DDBJ whole genome shotgun (WGS) entry which is preliminary data.</text>
</comment>
<dbReference type="InterPro" id="IPR009357">
    <property type="entry name" value="Riboflavin_transptr"/>
</dbReference>
<keyword evidence="6 9" id="KW-0812">Transmembrane</keyword>
<evidence type="ECO:0000256" key="5">
    <source>
        <dbReference type="ARBA" id="ARBA00022475"/>
    </source>
</evidence>
<comment type="function">
    <text evidence="9">Plasma membrane transporter mediating the uptake by cells of the water soluble vitamin B2/riboflavin that plays a key role in biochemical oxidation-reduction reactions of the carbohydrate, lipid, and amino acid metabolism.</text>
</comment>
<evidence type="ECO:0000256" key="2">
    <source>
        <dbReference type="ARBA" id="ARBA00004651"/>
    </source>
</evidence>
<comment type="catalytic activity">
    <reaction evidence="1 9">
        <text>riboflavin(in) = riboflavin(out)</text>
        <dbReference type="Rhea" id="RHEA:35015"/>
        <dbReference type="ChEBI" id="CHEBI:57986"/>
    </reaction>
</comment>
<evidence type="ECO:0000256" key="9">
    <source>
        <dbReference type="RuleBase" id="RU368035"/>
    </source>
</evidence>
<dbReference type="EMBL" id="JACVVK020000596">
    <property type="protein sequence ID" value="KAK7463949.1"/>
    <property type="molecule type" value="Genomic_DNA"/>
</dbReference>
<accession>A0ABD0J759</accession>
<name>A0ABD0J759_9CAEN</name>
<feature type="transmembrane region" description="Helical" evidence="9">
    <location>
        <begin position="120"/>
        <end position="144"/>
    </location>
</feature>
<keyword evidence="5 9" id="KW-1003">Cell membrane</keyword>
<sequence>MKAMERLFVDSKLVVHVLVCVFAISSWVDINGLWVELPILVTNLPEQWTLPSYIIAISQVANLGPIIFFVLANCVGRTRTYKTTLDKVTSYAIMLVGVTSTLLLAFLWRESAYVAGADRSVALLALSFFLAFMDCTSSLAYVAFMAALKPSYMASFFLGEGLSGLLPALLALGQGAGDIVCVNGSSSSQEVVNGTVVNGTVVNGTTVNVTDYFVFPKYVEPRFSVQVFFLLMSGIIALSIASFTLINFWSYCKDQFVQISFYSLSGDHSTDKSAKQSPSDHIEGVGFQRSSSRNTQSDFGGANNSGFIDDEGKSESGWKNGVSGDVAVRQDVSVVVINFLITSFLLSVQVYSSLPYGISIYNLVVTLSNIANPAACAICIFVTVTSTPVITLMASLGVACGAYIIVAASMSPAPPLVDTSAGGPVAVVIWVGASFFLTFAKISVASVMRKVGRRALIWYGAATQSGALLGALTGFVLVNEIKVFKDAPWC</sequence>
<evidence type="ECO:0000256" key="1">
    <source>
        <dbReference type="ARBA" id="ARBA00000215"/>
    </source>
</evidence>
<evidence type="ECO:0000313" key="12">
    <source>
        <dbReference type="Proteomes" id="UP001519460"/>
    </source>
</evidence>
<evidence type="ECO:0000256" key="8">
    <source>
        <dbReference type="ARBA" id="ARBA00023136"/>
    </source>
</evidence>
<organism evidence="11 12">
    <name type="scientific">Batillaria attramentaria</name>
    <dbReference type="NCBI Taxonomy" id="370345"/>
    <lineage>
        <taxon>Eukaryota</taxon>
        <taxon>Metazoa</taxon>
        <taxon>Spiralia</taxon>
        <taxon>Lophotrochozoa</taxon>
        <taxon>Mollusca</taxon>
        <taxon>Gastropoda</taxon>
        <taxon>Caenogastropoda</taxon>
        <taxon>Sorbeoconcha</taxon>
        <taxon>Cerithioidea</taxon>
        <taxon>Batillariidae</taxon>
        <taxon>Batillaria</taxon>
    </lineage>
</organism>
<proteinExistence type="inferred from homology"/>
<dbReference type="Pfam" id="PF06237">
    <property type="entry name" value="SLC52_ribofla_tr"/>
    <property type="match status" value="1"/>
</dbReference>
<reference evidence="11 12" key="1">
    <citation type="journal article" date="2023" name="Sci. Data">
        <title>Genome assembly of the Korean intertidal mud-creeper Batillaria attramentaria.</title>
        <authorList>
            <person name="Patra A.K."/>
            <person name="Ho P.T."/>
            <person name="Jun S."/>
            <person name="Lee S.J."/>
            <person name="Kim Y."/>
            <person name="Won Y.J."/>
        </authorList>
    </citation>
    <scope>NUCLEOTIDE SEQUENCE [LARGE SCALE GENOMIC DNA]</scope>
    <source>
        <strain evidence="11">Wonlab-2016</strain>
    </source>
</reference>
<keyword evidence="4 9" id="KW-0813">Transport</keyword>
<dbReference type="GO" id="GO:0005886">
    <property type="term" value="C:plasma membrane"/>
    <property type="evidence" value="ECO:0007669"/>
    <property type="project" value="UniProtKB-SubCell"/>
</dbReference>
<evidence type="ECO:0000256" key="3">
    <source>
        <dbReference type="ARBA" id="ARBA00006366"/>
    </source>
</evidence>
<feature type="transmembrane region" description="Helical" evidence="9">
    <location>
        <begin position="50"/>
        <end position="76"/>
    </location>
</feature>
<comment type="subcellular location">
    <subcellularLocation>
        <location evidence="2 9">Cell membrane</location>
        <topology evidence="2 9">Multi-pass membrane protein</topology>
    </subcellularLocation>
</comment>
<evidence type="ECO:0000313" key="11">
    <source>
        <dbReference type="EMBL" id="KAK7463949.1"/>
    </source>
</evidence>
<protein>
    <recommendedName>
        <fullName evidence="9">Riboflavin transporter</fullName>
    </recommendedName>
</protein>
<feature type="region of interest" description="Disordered" evidence="10">
    <location>
        <begin position="272"/>
        <end position="316"/>
    </location>
</feature>
<feature type="transmembrane region" description="Helical" evidence="9">
    <location>
        <begin position="389"/>
        <end position="410"/>
    </location>
</feature>
<evidence type="ECO:0000256" key="4">
    <source>
        <dbReference type="ARBA" id="ARBA00022448"/>
    </source>
</evidence>
<evidence type="ECO:0000256" key="7">
    <source>
        <dbReference type="ARBA" id="ARBA00022989"/>
    </source>
</evidence>
<feature type="compositionally biased region" description="Polar residues" evidence="10">
    <location>
        <begin position="288"/>
        <end position="306"/>
    </location>
</feature>
<dbReference type="Proteomes" id="UP001519460">
    <property type="component" value="Unassembled WGS sequence"/>
</dbReference>